<dbReference type="eggNOG" id="KOG4100">
    <property type="taxonomic scope" value="Eukaryota"/>
</dbReference>
<sequence length="132" mass="15380">MASRASKARILYKTILRLHRGLPAELKEFGDRYVRDEFKRHKTAESQFVPTFFKEWTRYANTLSKQIGKSAANEKLGLGFSEEELNKLNEEQVGQLFELYQETQRVQGKDVPEISTIKSQLKEETNNNNKIK</sequence>
<dbReference type="EMBL" id="AMQM01005612">
    <property type="status" value="NOT_ANNOTATED_CDS"/>
    <property type="molecule type" value="Genomic_DNA"/>
</dbReference>
<dbReference type="PANTHER" id="PTHR13137">
    <property type="entry name" value="DC11 ACN9 HOMOLOG"/>
    <property type="match status" value="1"/>
</dbReference>
<dbReference type="GO" id="GO:0005759">
    <property type="term" value="C:mitochondrial matrix"/>
    <property type="evidence" value="ECO:0007669"/>
    <property type="project" value="UniProtKB-SubCell"/>
</dbReference>
<comment type="subunit">
    <text evidence="6">Interacts with the iron-sulfur protein subunit within the SDH catalytic dimer.</text>
</comment>
<evidence type="ECO:0000256" key="3">
    <source>
        <dbReference type="ARBA" id="ARBA00022946"/>
    </source>
</evidence>
<evidence type="ECO:0000313" key="8">
    <source>
        <dbReference type="EnsemblMetazoa" id="HelroP83454"/>
    </source>
</evidence>
<dbReference type="PANTHER" id="PTHR13137:SF6">
    <property type="entry name" value="SUCCINATE DEHYDROGENASE ASSEMBLY FACTOR 3, MITOCHONDRIAL"/>
    <property type="match status" value="1"/>
</dbReference>
<comment type="subcellular location">
    <subcellularLocation>
        <location evidence="1 6">Mitochondrion matrix</location>
    </subcellularLocation>
</comment>
<dbReference type="Proteomes" id="UP000015101">
    <property type="component" value="Unassembled WGS sequence"/>
</dbReference>
<evidence type="ECO:0000313" key="7">
    <source>
        <dbReference type="EMBL" id="ESO00002.1"/>
    </source>
</evidence>
<reference evidence="8" key="3">
    <citation type="submission" date="2015-06" db="UniProtKB">
        <authorList>
            <consortium name="EnsemblMetazoa"/>
        </authorList>
    </citation>
    <scope>IDENTIFICATION</scope>
</reference>
<comment type="function">
    <text evidence="6">Plays an essential role in the assembly of succinate dehydrogenase (SDH), an enzyme complex (also referred to as respiratory complex II) that is a component of both the tricarboxylic acid (TCA) cycle and the mitochondrial electron transport chain, and which couples the oxidation of succinate to fumarate with the reduction of ubiquinone (coenzyme Q) to ubiquinol. Promotes maturation of the iron-sulfur protein subunit of the SDH catalytic dimer, protecting it from the deleterious effects of oxidants. May act together with SDHAF1.</text>
</comment>
<organism evidence="8 9">
    <name type="scientific">Helobdella robusta</name>
    <name type="common">Californian leech</name>
    <dbReference type="NCBI Taxonomy" id="6412"/>
    <lineage>
        <taxon>Eukaryota</taxon>
        <taxon>Metazoa</taxon>
        <taxon>Spiralia</taxon>
        <taxon>Lophotrochozoa</taxon>
        <taxon>Annelida</taxon>
        <taxon>Clitellata</taxon>
        <taxon>Hirudinea</taxon>
        <taxon>Rhynchobdellida</taxon>
        <taxon>Glossiphoniidae</taxon>
        <taxon>Helobdella</taxon>
    </lineage>
</organism>
<proteinExistence type="inferred from homology"/>
<dbReference type="InParanoid" id="T1G557"/>
<dbReference type="GO" id="GO:0005758">
    <property type="term" value="C:mitochondrial intermembrane space"/>
    <property type="evidence" value="ECO:0000318"/>
    <property type="project" value="GO_Central"/>
</dbReference>
<dbReference type="Pfam" id="PF13233">
    <property type="entry name" value="Complex1_LYR_2"/>
    <property type="match status" value="1"/>
</dbReference>
<gene>
    <name evidence="8" type="primary">20216205</name>
    <name evidence="7" type="ORF">HELRODRAFT_83454</name>
</gene>
<dbReference type="HOGENOM" id="CLU_102310_2_0_1"/>
<reference evidence="7 9" key="2">
    <citation type="journal article" date="2013" name="Nature">
        <title>Insights into bilaterian evolution from three spiralian genomes.</title>
        <authorList>
            <person name="Simakov O."/>
            <person name="Marletaz F."/>
            <person name="Cho S.J."/>
            <person name="Edsinger-Gonzales E."/>
            <person name="Havlak P."/>
            <person name="Hellsten U."/>
            <person name="Kuo D.H."/>
            <person name="Larsson T."/>
            <person name="Lv J."/>
            <person name="Arendt D."/>
            <person name="Savage R."/>
            <person name="Osoegawa K."/>
            <person name="de Jong P."/>
            <person name="Grimwood J."/>
            <person name="Chapman J.A."/>
            <person name="Shapiro H."/>
            <person name="Aerts A."/>
            <person name="Otillar R.P."/>
            <person name="Terry A.Y."/>
            <person name="Boore J.L."/>
            <person name="Grigoriev I.V."/>
            <person name="Lindberg D.R."/>
            <person name="Seaver E.C."/>
            <person name="Weisblat D.A."/>
            <person name="Putnam N.H."/>
            <person name="Rokhsar D.S."/>
        </authorList>
    </citation>
    <scope>NUCLEOTIDE SEQUENCE</scope>
</reference>
<evidence type="ECO:0000256" key="5">
    <source>
        <dbReference type="ARBA" id="ARBA00023186"/>
    </source>
</evidence>
<dbReference type="CDD" id="cd20270">
    <property type="entry name" value="Complex1_LYR_SDHAF3_LYRM10"/>
    <property type="match status" value="1"/>
</dbReference>
<dbReference type="InterPro" id="IPR008381">
    <property type="entry name" value="SDHAF3/Sdh7"/>
</dbReference>
<keyword evidence="5 6" id="KW-0143">Chaperone</keyword>
<dbReference type="RefSeq" id="XP_009021776.1">
    <property type="nucleotide sequence ID" value="XM_009023528.1"/>
</dbReference>
<dbReference type="GO" id="GO:0034553">
    <property type="term" value="P:mitochondrial respiratory chain complex II assembly"/>
    <property type="evidence" value="ECO:0000318"/>
    <property type="project" value="GO_Central"/>
</dbReference>
<dbReference type="KEGG" id="hro:HELRODRAFT_83454"/>
<evidence type="ECO:0000313" key="9">
    <source>
        <dbReference type="Proteomes" id="UP000015101"/>
    </source>
</evidence>
<name>T1G557_HELRO</name>
<dbReference type="OMA" id="WQQTNEN"/>
<dbReference type="CTD" id="20216205"/>
<evidence type="ECO:0000256" key="2">
    <source>
        <dbReference type="ARBA" id="ARBA00006020"/>
    </source>
</evidence>
<keyword evidence="9" id="KW-1185">Reference proteome</keyword>
<keyword evidence="4 6" id="KW-0496">Mitochondrion</keyword>
<keyword evidence="3" id="KW-0809">Transit peptide</keyword>
<dbReference type="GeneID" id="20216205"/>
<evidence type="ECO:0000256" key="6">
    <source>
        <dbReference type="RuleBase" id="RU368039"/>
    </source>
</evidence>
<dbReference type="STRING" id="6412.T1G557"/>
<dbReference type="EMBL" id="KB097026">
    <property type="protein sequence ID" value="ESO00002.1"/>
    <property type="molecule type" value="Genomic_DNA"/>
</dbReference>
<dbReference type="FunCoup" id="T1G557">
    <property type="interactions" value="964"/>
</dbReference>
<dbReference type="AlphaFoldDB" id="T1G557"/>
<reference evidence="9" key="1">
    <citation type="submission" date="2012-12" db="EMBL/GenBank/DDBJ databases">
        <authorList>
            <person name="Hellsten U."/>
            <person name="Grimwood J."/>
            <person name="Chapman J.A."/>
            <person name="Shapiro H."/>
            <person name="Aerts A."/>
            <person name="Otillar R.P."/>
            <person name="Terry A.Y."/>
            <person name="Boore J.L."/>
            <person name="Simakov O."/>
            <person name="Marletaz F."/>
            <person name="Cho S.-J."/>
            <person name="Edsinger-Gonzales E."/>
            <person name="Havlak P."/>
            <person name="Kuo D.-H."/>
            <person name="Larsson T."/>
            <person name="Lv J."/>
            <person name="Arendt D."/>
            <person name="Savage R."/>
            <person name="Osoegawa K."/>
            <person name="de Jong P."/>
            <person name="Lindberg D.R."/>
            <person name="Seaver E.C."/>
            <person name="Weisblat D.A."/>
            <person name="Putnam N.H."/>
            <person name="Grigoriev I.V."/>
            <person name="Rokhsar D.S."/>
        </authorList>
    </citation>
    <scope>NUCLEOTIDE SEQUENCE</scope>
</reference>
<dbReference type="OrthoDB" id="278329at2759"/>
<comment type="similarity">
    <text evidence="2 6">Belongs to the complex I LYR family. SDHAF3 subfamily.</text>
</comment>
<accession>T1G557</accession>
<dbReference type="EnsemblMetazoa" id="HelroT83454">
    <property type="protein sequence ID" value="HelroP83454"/>
    <property type="gene ID" value="HelroG83454"/>
</dbReference>
<evidence type="ECO:0000256" key="1">
    <source>
        <dbReference type="ARBA" id="ARBA00004305"/>
    </source>
</evidence>
<protein>
    <recommendedName>
        <fullName evidence="6">Succinate dehydrogenase assembly factor 3</fullName>
        <shortName evidence="6">SDH assembly factor 3</shortName>
        <shortName evidence="6">SDHAF3</shortName>
    </recommendedName>
</protein>
<evidence type="ECO:0000256" key="4">
    <source>
        <dbReference type="ARBA" id="ARBA00023128"/>
    </source>
</evidence>